<dbReference type="Proteomes" id="UP000569914">
    <property type="component" value="Unassembled WGS sequence"/>
</dbReference>
<dbReference type="PANTHER" id="PTHR34109">
    <property type="entry name" value="BNAUNNG04460D PROTEIN-RELATED"/>
    <property type="match status" value="1"/>
</dbReference>
<keyword evidence="3" id="KW-1185">Reference proteome</keyword>
<evidence type="ECO:0000313" key="2">
    <source>
        <dbReference type="EMBL" id="NYE74275.1"/>
    </source>
</evidence>
<dbReference type="InterPro" id="IPR037523">
    <property type="entry name" value="VOC_core"/>
</dbReference>
<dbReference type="Gene3D" id="3.30.720.110">
    <property type="match status" value="1"/>
</dbReference>
<gene>
    <name evidence="2" type="ORF">BKA15_005604</name>
</gene>
<dbReference type="InterPro" id="IPR029068">
    <property type="entry name" value="Glyas_Bleomycin-R_OHBP_Dase"/>
</dbReference>
<feature type="domain" description="VOC" evidence="1">
    <location>
        <begin position="8"/>
        <end position="132"/>
    </location>
</feature>
<dbReference type="AlphaFoldDB" id="A0A7Y9ICN0"/>
<reference evidence="2 3" key="1">
    <citation type="submission" date="2020-07" db="EMBL/GenBank/DDBJ databases">
        <title>Sequencing the genomes of 1000 actinobacteria strains.</title>
        <authorList>
            <person name="Klenk H.-P."/>
        </authorList>
    </citation>
    <scope>NUCLEOTIDE SEQUENCE [LARGE SCALE GENOMIC DNA]</scope>
    <source>
        <strain evidence="2 3">DSM 22083</strain>
    </source>
</reference>
<evidence type="ECO:0000259" key="1">
    <source>
        <dbReference type="PROSITE" id="PS51819"/>
    </source>
</evidence>
<comment type="caution">
    <text evidence="2">The sequence shown here is derived from an EMBL/GenBank/DDBJ whole genome shotgun (WGS) entry which is preliminary data.</text>
</comment>
<dbReference type="EMBL" id="JACCBU010000001">
    <property type="protein sequence ID" value="NYE74275.1"/>
    <property type="molecule type" value="Genomic_DNA"/>
</dbReference>
<name>A0A7Y9ICN0_9ACTN</name>
<dbReference type="SUPFAM" id="SSF54593">
    <property type="entry name" value="Glyoxalase/Bleomycin resistance protein/Dihydroxybiphenyl dioxygenase"/>
    <property type="match status" value="1"/>
</dbReference>
<dbReference type="Gene3D" id="3.30.720.120">
    <property type="match status" value="1"/>
</dbReference>
<evidence type="ECO:0000313" key="3">
    <source>
        <dbReference type="Proteomes" id="UP000569914"/>
    </source>
</evidence>
<dbReference type="PANTHER" id="PTHR34109:SF1">
    <property type="entry name" value="VOC DOMAIN-CONTAINING PROTEIN"/>
    <property type="match status" value="1"/>
</dbReference>
<dbReference type="PROSITE" id="PS51819">
    <property type="entry name" value="VOC"/>
    <property type="match status" value="1"/>
</dbReference>
<dbReference type="Pfam" id="PF00903">
    <property type="entry name" value="Glyoxalase"/>
    <property type="match status" value="1"/>
</dbReference>
<sequence>MTDTDTAANVWPTLQAADAPALIDFLVDVLGFERTAVYADGDRVAHAQLNWPHPGGAGTGGIMLGSHQPDADWSRRPGTAGTYLVADDVDEIHRRAVAAGAKIINEPVDRDYGGREFTLADPEGNLWSVGSYRGEPRTR</sequence>
<accession>A0A7Y9ICN0</accession>
<proteinExistence type="predicted"/>
<dbReference type="RefSeq" id="WP_179756461.1">
    <property type="nucleotide sequence ID" value="NZ_JACCBU010000001.1"/>
</dbReference>
<protein>
    <submittedName>
        <fullName evidence="2">Putative glyoxalase superfamily protein PhnB</fullName>
    </submittedName>
</protein>
<dbReference type="InterPro" id="IPR004360">
    <property type="entry name" value="Glyas_Fos-R_dOase_dom"/>
</dbReference>
<organism evidence="2 3">
    <name type="scientific">Microlunatus parietis</name>
    <dbReference type="NCBI Taxonomy" id="682979"/>
    <lineage>
        <taxon>Bacteria</taxon>
        <taxon>Bacillati</taxon>
        <taxon>Actinomycetota</taxon>
        <taxon>Actinomycetes</taxon>
        <taxon>Propionibacteriales</taxon>
        <taxon>Propionibacteriaceae</taxon>
        <taxon>Microlunatus</taxon>
    </lineage>
</organism>